<dbReference type="GO" id="GO:0016853">
    <property type="term" value="F:isomerase activity"/>
    <property type="evidence" value="ECO:0007669"/>
    <property type="project" value="UniProtKB-KW"/>
</dbReference>
<dbReference type="RefSeq" id="WP_311504595.1">
    <property type="nucleotide sequence ID" value="NZ_JAVRHK010000018.1"/>
</dbReference>
<gene>
    <name evidence="2" type="ORF">RM539_16875</name>
</gene>
<dbReference type="Proteomes" id="UP001262582">
    <property type="component" value="Unassembled WGS sequence"/>
</dbReference>
<feature type="transmembrane region" description="Helical" evidence="1">
    <location>
        <begin position="6"/>
        <end position="25"/>
    </location>
</feature>
<sequence>MSLKVNFYGIILIFSVLIFAGCNFFKPAKEQKVVVRVNDSYLYEEDIMALIDEDTSPEDSALIVSNYINRWATQQLLIDRAELNLPQKQQDEFNDLVENYRNEIYTNAYTDAVVSRSLDTAVNPDEIEAYYEQNRESFRLNEDLVKLRYINLDKENTNFDEIKRAIQRFNEKDKAELERLALQFKNYSMNDSVWVRTKAVYDKIGPLSVDDRSRLLKKSNYLQLEDSLNVYLVYVKDVLERNDQAPMEYAAPTIEQILLNKKKLELIKELEKDITKDAIKNNEFEIFN</sequence>
<evidence type="ECO:0000313" key="2">
    <source>
        <dbReference type="EMBL" id="MDT0678259.1"/>
    </source>
</evidence>
<dbReference type="InterPro" id="IPR027304">
    <property type="entry name" value="Trigger_fact/SurA_dom_sf"/>
</dbReference>
<comment type="caution">
    <text evidence="2">The sequence shown here is derived from an EMBL/GenBank/DDBJ whole genome shotgun (WGS) entry which is preliminary data.</text>
</comment>
<reference evidence="2 3" key="1">
    <citation type="submission" date="2023-09" db="EMBL/GenBank/DDBJ databases">
        <authorList>
            <person name="Rey-Velasco X."/>
        </authorList>
    </citation>
    <scope>NUCLEOTIDE SEQUENCE [LARGE SCALE GENOMIC DNA]</scope>
    <source>
        <strain evidence="2 3">F117</strain>
    </source>
</reference>
<dbReference type="PROSITE" id="PS51257">
    <property type="entry name" value="PROKAR_LIPOPROTEIN"/>
    <property type="match status" value="1"/>
</dbReference>
<keyword evidence="2" id="KW-0413">Isomerase</keyword>
<proteinExistence type="predicted"/>
<name>A0ABU3DA69_9FLAO</name>
<dbReference type="EMBL" id="JAVRHK010000018">
    <property type="protein sequence ID" value="MDT0678259.1"/>
    <property type="molecule type" value="Genomic_DNA"/>
</dbReference>
<organism evidence="2 3">
    <name type="scientific">Autumnicola musiva</name>
    <dbReference type="NCBI Taxonomy" id="3075589"/>
    <lineage>
        <taxon>Bacteria</taxon>
        <taxon>Pseudomonadati</taxon>
        <taxon>Bacteroidota</taxon>
        <taxon>Flavobacteriia</taxon>
        <taxon>Flavobacteriales</taxon>
        <taxon>Flavobacteriaceae</taxon>
        <taxon>Autumnicola</taxon>
    </lineage>
</organism>
<dbReference type="SUPFAM" id="SSF109998">
    <property type="entry name" value="Triger factor/SurA peptide-binding domain-like"/>
    <property type="match status" value="1"/>
</dbReference>
<keyword evidence="3" id="KW-1185">Reference proteome</keyword>
<keyword evidence="1" id="KW-0472">Membrane</keyword>
<keyword evidence="1" id="KW-1133">Transmembrane helix</keyword>
<accession>A0ABU3DA69</accession>
<protein>
    <submittedName>
        <fullName evidence="2">Peptidyl-prolyl cis-trans isomerase</fullName>
    </submittedName>
</protein>
<keyword evidence="1" id="KW-0812">Transmembrane</keyword>
<evidence type="ECO:0000256" key="1">
    <source>
        <dbReference type="SAM" id="Phobius"/>
    </source>
</evidence>
<evidence type="ECO:0000313" key="3">
    <source>
        <dbReference type="Proteomes" id="UP001262582"/>
    </source>
</evidence>